<keyword evidence="2 3" id="KW-0040">ANK repeat</keyword>
<keyword evidence="6" id="KW-1185">Reference proteome</keyword>
<dbReference type="SUPFAM" id="SSF48403">
    <property type="entry name" value="Ankyrin repeat"/>
    <property type="match status" value="1"/>
</dbReference>
<dbReference type="SMART" id="SM00248">
    <property type="entry name" value="ANK"/>
    <property type="match status" value="6"/>
</dbReference>
<evidence type="ECO:0000256" key="4">
    <source>
        <dbReference type="SAM" id="SignalP"/>
    </source>
</evidence>
<comment type="caution">
    <text evidence="5">The sequence shown here is derived from an EMBL/GenBank/DDBJ whole genome shotgun (WGS) entry which is preliminary data.</text>
</comment>
<dbReference type="Proteomes" id="UP001403385">
    <property type="component" value="Unassembled WGS sequence"/>
</dbReference>
<name>A0AAW9S8U1_9BACT</name>
<accession>A0AAW9S8U1</accession>
<dbReference type="PANTHER" id="PTHR24198:SF194">
    <property type="entry name" value="INVERSIN-A"/>
    <property type="match status" value="1"/>
</dbReference>
<dbReference type="PANTHER" id="PTHR24198">
    <property type="entry name" value="ANKYRIN REPEAT AND PROTEIN KINASE DOMAIN-CONTAINING PROTEIN"/>
    <property type="match status" value="1"/>
</dbReference>
<dbReference type="Pfam" id="PF12796">
    <property type="entry name" value="Ank_2"/>
    <property type="match status" value="2"/>
</dbReference>
<evidence type="ECO:0000256" key="2">
    <source>
        <dbReference type="ARBA" id="ARBA00023043"/>
    </source>
</evidence>
<evidence type="ECO:0000313" key="6">
    <source>
        <dbReference type="Proteomes" id="UP001403385"/>
    </source>
</evidence>
<dbReference type="Gene3D" id="1.25.40.20">
    <property type="entry name" value="Ankyrin repeat-containing domain"/>
    <property type="match status" value="1"/>
</dbReference>
<organism evidence="5 6">
    <name type="scientific">Rapidithrix thailandica</name>
    <dbReference type="NCBI Taxonomy" id="413964"/>
    <lineage>
        <taxon>Bacteria</taxon>
        <taxon>Pseudomonadati</taxon>
        <taxon>Bacteroidota</taxon>
        <taxon>Cytophagia</taxon>
        <taxon>Cytophagales</taxon>
        <taxon>Flammeovirgaceae</taxon>
        <taxon>Rapidithrix</taxon>
    </lineage>
</organism>
<evidence type="ECO:0000256" key="1">
    <source>
        <dbReference type="ARBA" id="ARBA00022737"/>
    </source>
</evidence>
<feature type="signal peptide" evidence="4">
    <location>
        <begin position="1"/>
        <end position="22"/>
    </location>
</feature>
<feature type="repeat" description="ANK" evidence="3">
    <location>
        <begin position="64"/>
        <end position="96"/>
    </location>
</feature>
<protein>
    <submittedName>
        <fullName evidence="5">Ankyrin repeat domain-containing protein</fullName>
    </submittedName>
</protein>
<feature type="chain" id="PRO_5043645489" evidence="4">
    <location>
        <begin position="23"/>
        <end position="228"/>
    </location>
</feature>
<dbReference type="AlphaFoldDB" id="A0AAW9S8U1"/>
<sequence length="228" mass="24984">MKLFKVYLGVLMLLNVACTGNTQQLTFMKSDQHPLLRAARNNDIEKINVLLAQGNLDLETKNTGGKTALLLATEQNHLQAAKLLIEAGANVNTQDQIQDSPFLLAGARGYTEILRLCFEANPDYTVFNRYGGTALIPACERGHVETVKEILLHKDFPIDHVNKLGWTALMEAILLSDGGPKHVQIVQMLVDAGCDVNIPDHDGITPLTLAKSRGYDKITEILQKAGAK</sequence>
<dbReference type="InterPro" id="IPR036770">
    <property type="entry name" value="Ankyrin_rpt-contain_sf"/>
</dbReference>
<dbReference type="RefSeq" id="WP_346824385.1">
    <property type="nucleotide sequence ID" value="NZ_JBDKWZ010000024.1"/>
</dbReference>
<gene>
    <name evidence="5" type="ORF">AAG747_27065</name>
</gene>
<evidence type="ECO:0000256" key="3">
    <source>
        <dbReference type="PROSITE-ProRule" id="PRU00023"/>
    </source>
</evidence>
<feature type="repeat" description="ANK" evidence="3">
    <location>
        <begin position="202"/>
        <end position="228"/>
    </location>
</feature>
<proteinExistence type="predicted"/>
<dbReference type="EMBL" id="JBDKWZ010000024">
    <property type="protein sequence ID" value="MEN7551605.1"/>
    <property type="molecule type" value="Genomic_DNA"/>
</dbReference>
<keyword evidence="1" id="KW-0677">Repeat</keyword>
<keyword evidence="4" id="KW-0732">Signal</keyword>
<dbReference type="InterPro" id="IPR002110">
    <property type="entry name" value="Ankyrin_rpt"/>
</dbReference>
<evidence type="ECO:0000313" key="5">
    <source>
        <dbReference type="EMBL" id="MEN7551605.1"/>
    </source>
</evidence>
<dbReference type="PROSITE" id="PS50088">
    <property type="entry name" value="ANK_REPEAT"/>
    <property type="match status" value="2"/>
</dbReference>
<dbReference type="PROSITE" id="PS50297">
    <property type="entry name" value="ANK_REP_REGION"/>
    <property type="match status" value="2"/>
</dbReference>
<reference evidence="5 6" key="1">
    <citation type="submission" date="2024-04" db="EMBL/GenBank/DDBJ databases">
        <title>Novel genus in family Flammeovirgaceae.</title>
        <authorList>
            <person name="Nguyen T.H."/>
            <person name="Vuong T.Q."/>
            <person name="Le H."/>
            <person name="Kim S.-G."/>
        </authorList>
    </citation>
    <scope>NUCLEOTIDE SEQUENCE [LARGE SCALE GENOMIC DNA]</scope>
    <source>
        <strain evidence="5 6">JCM 23209</strain>
    </source>
</reference>